<dbReference type="CDD" id="cd03747">
    <property type="entry name" value="Ntn_PGA_like"/>
    <property type="match status" value="1"/>
</dbReference>
<organism evidence="5 6">
    <name type="scientific">Stentor coeruleus</name>
    <dbReference type="NCBI Taxonomy" id="5963"/>
    <lineage>
        <taxon>Eukaryota</taxon>
        <taxon>Sar</taxon>
        <taxon>Alveolata</taxon>
        <taxon>Ciliophora</taxon>
        <taxon>Postciliodesmatophora</taxon>
        <taxon>Heterotrichea</taxon>
        <taxon>Heterotrichida</taxon>
        <taxon>Stentoridae</taxon>
        <taxon>Stentor</taxon>
    </lineage>
</organism>
<dbReference type="Gene3D" id="2.30.120.10">
    <property type="match status" value="1"/>
</dbReference>
<dbReference type="PANTHER" id="PTHR34218:SF4">
    <property type="entry name" value="ACYL-HOMOSERINE LACTONE ACYLASE QUIP"/>
    <property type="match status" value="1"/>
</dbReference>
<dbReference type="InterPro" id="IPR043146">
    <property type="entry name" value="Penicillin_amidase_N_B-knob"/>
</dbReference>
<dbReference type="AlphaFoldDB" id="A0A1R2CPY5"/>
<sequence>MIRKFGYLIVLPIFLSTIAFVYIQSRPPSSIKLISNASEPIEIIRDLDGVPHIHAKNIFDASYGAGYAMAQDRLWQIDIFRRTSKGTLSELLGESSLEIDIFIRNIKLNRFSERDTTDISPEAQKILDAFAAGINDSAKSMWLLPIEYYLTRSTFKEFVISDTLAGLHFVALTLGMTWGNDVLRHQLYQLLGEDAEWIIPSLKKIVRPKSFIISNDELPEELRGDFGEIEEEHLTEKVDFDVDLLQQAAGSNSWAISGKYTVSGKPINVNDPHLATTIPSIWYFYHIHLPGNNIAGCASSGFPLIIIGRSSFTSWTATSLKSDDIDLFMEKIHDGKYLYGEEYLDLKEFEEVIQIKGQEPRKFIFKETLHGPILENSIAGGRKLSPTLPNGDTESLAFCFTNNWLKDNNIDFYHKLLFAKKVEDIRSIIHYFNVGRLSYIFTTQSGDIYFQATGRLPIREVDGSLVLAGWEVKNTWKGFVPHEEMPYVINPEKGYIITANNYVADSNYKHSRNLGNYFSQGRAERIEELIQEKINKGEKFTAADQIKLQQDELDVFAREGVPHMVKMLKVPNEYSEQVKVMKEWDFVLSRNSKAGAIYVAWVRQIARNIIKDKVSEDRQHSFVKSLFMQLNLHKIFSPDYPSIEKLCDNPKTERIETCQELVSESFVEACKITEGKAWGELHAQWLRHLPFTNIPFLSKFFDRTHSVGGMYSTVHSTHFDWASESFLSAYGPGMKFIIDMGNNEEHYWSISAGENGNIFNKFYCNLLESHHYGNLTRFTFAG</sequence>
<proteinExistence type="inferred from homology"/>
<reference evidence="5 6" key="1">
    <citation type="submission" date="2016-11" db="EMBL/GenBank/DDBJ databases">
        <title>The macronuclear genome of Stentor coeruleus: a giant cell with tiny introns.</title>
        <authorList>
            <person name="Slabodnick M."/>
            <person name="Ruby J.G."/>
            <person name="Reiff S.B."/>
            <person name="Swart E.C."/>
            <person name="Gosai S."/>
            <person name="Prabakaran S."/>
            <person name="Witkowska E."/>
            <person name="Larue G.E."/>
            <person name="Fisher S."/>
            <person name="Freeman R.M."/>
            <person name="Gunawardena J."/>
            <person name="Chu W."/>
            <person name="Stover N.A."/>
            <person name="Gregory B.D."/>
            <person name="Nowacki M."/>
            <person name="Derisi J."/>
            <person name="Roy S.W."/>
            <person name="Marshall W.F."/>
            <person name="Sood P."/>
        </authorList>
    </citation>
    <scope>NUCLEOTIDE SEQUENCE [LARGE SCALE GENOMIC DNA]</scope>
    <source>
        <strain evidence="5">WM001</strain>
    </source>
</reference>
<feature type="transmembrane region" description="Helical" evidence="4">
    <location>
        <begin position="5"/>
        <end position="23"/>
    </location>
</feature>
<dbReference type="InterPro" id="IPR014395">
    <property type="entry name" value="Pen/GL7ACA/AHL_acylase"/>
</dbReference>
<evidence type="ECO:0000256" key="4">
    <source>
        <dbReference type="SAM" id="Phobius"/>
    </source>
</evidence>
<evidence type="ECO:0000256" key="3">
    <source>
        <dbReference type="ARBA" id="ARBA00023145"/>
    </source>
</evidence>
<dbReference type="Gene3D" id="1.10.439.10">
    <property type="entry name" value="Penicillin Amidohydrolase, domain 1"/>
    <property type="match status" value="1"/>
</dbReference>
<evidence type="ECO:0008006" key="7">
    <source>
        <dbReference type="Google" id="ProtNLM"/>
    </source>
</evidence>
<gene>
    <name evidence="5" type="ORF">SteCoe_6420</name>
</gene>
<evidence type="ECO:0000313" key="5">
    <source>
        <dbReference type="EMBL" id="OMJ91064.1"/>
    </source>
</evidence>
<dbReference type="Pfam" id="PF01804">
    <property type="entry name" value="Penicil_amidase"/>
    <property type="match status" value="1"/>
</dbReference>
<comment type="similarity">
    <text evidence="1">Belongs to the peptidase S45 family.</text>
</comment>
<keyword evidence="4" id="KW-0812">Transmembrane</keyword>
<dbReference type="EMBL" id="MPUH01000089">
    <property type="protein sequence ID" value="OMJ91064.1"/>
    <property type="molecule type" value="Genomic_DNA"/>
</dbReference>
<keyword evidence="6" id="KW-1185">Reference proteome</keyword>
<evidence type="ECO:0000313" key="6">
    <source>
        <dbReference type="Proteomes" id="UP000187209"/>
    </source>
</evidence>
<protein>
    <recommendedName>
        <fullName evidence="7">Penicillin amidase</fullName>
    </recommendedName>
</protein>
<accession>A0A1R2CPY5</accession>
<comment type="caution">
    <text evidence="5">The sequence shown here is derived from an EMBL/GenBank/DDBJ whole genome shotgun (WGS) entry which is preliminary data.</text>
</comment>
<evidence type="ECO:0000256" key="1">
    <source>
        <dbReference type="ARBA" id="ARBA00006586"/>
    </source>
</evidence>
<dbReference type="SUPFAM" id="SSF56235">
    <property type="entry name" value="N-terminal nucleophile aminohydrolases (Ntn hydrolases)"/>
    <property type="match status" value="1"/>
</dbReference>
<keyword evidence="4" id="KW-1133">Transmembrane helix</keyword>
<name>A0A1R2CPY5_9CILI</name>
<dbReference type="InterPro" id="IPR023343">
    <property type="entry name" value="Penicillin_amidase_dom1"/>
</dbReference>
<dbReference type="InterPro" id="IPR043147">
    <property type="entry name" value="Penicillin_amidase_A-knob"/>
</dbReference>
<evidence type="ECO:0000256" key="2">
    <source>
        <dbReference type="ARBA" id="ARBA00022801"/>
    </source>
</evidence>
<dbReference type="GO" id="GO:0017000">
    <property type="term" value="P:antibiotic biosynthetic process"/>
    <property type="evidence" value="ECO:0007669"/>
    <property type="project" value="InterPro"/>
</dbReference>
<keyword evidence="3" id="KW-0865">Zymogen</keyword>
<dbReference type="Proteomes" id="UP000187209">
    <property type="component" value="Unassembled WGS sequence"/>
</dbReference>
<dbReference type="InterPro" id="IPR029055">
    <property type="entry name" value="Ntn_hydrolases_N"/>
</dbReference>
<keyword evidence="4" id="KW-0472">Membrane</keyword>
<keyword evidence="2" id="KW-0378">Hydrolase</keyword>
<dbReference type="Gene3D" id="3.60.20.10">
    <property type="entry name" value="Glutamine Phosphoribosylpyrophosphate, subunit 1, domain 1"/>
    <property type="match status" value="1"/>
</dbReference>
<dbReference type="PANTHER" id="PTHR34218">
    <property type="entry name" value="PEPTIDASE S45 PENICILLIN AMIDASE"/>
    <property type="match status" value="1"/>
</dbReference>
<dbReference type="InterPro" id="IPR002692">
    <property type="entry name" value="S45"/>
</dbReference>
<dbReference type="OrthoDB" id="330152at2759"/>
<dbReference type="Gene3D" id="1.10.1400.10">
    <property type="match status" value="1"/>
</dbReference>
<dbReference type="PIRSF" id="PIRSF001227">
    <property type="entry name" value="Pen_acylase"/>
    <property type="match status" value="1"/>
</dbReference>
<dbReference type="GO" id="GO:0016811">
    <property type="term" value="F:hydrolase activity, acting on carbon-nitrogen (but not peptide) bonds, in linear amides"/>
    <property type="evidence" value="ECO:0007669"/>
    <property type="project" value="InterPro"/>
</dbReference>